<sequence length="204" mass="22286">MILVLYGDYFMHGKIGLMLTAKASEDDLQCADQIVFTLEAIERGHLPDEMCTQEIGESFDVENAAQCQQVVRHLLDVASKGSIGRAVMGMRLLFDPRSAVLAPDSDVLELHPKLVQALQGAEQVKASGWVSLSAPGQIQPGDFLSFTVGGSPVCATARQVLFAGTDREEIVYNRQRNHYFITAMALDGSSSHKDVFVRSMAKAR</sequence>
<gene>
    <name evidence="1" type="ORF">KVG88_30420</name>
</gene>
<evidence type="ECO:0000313" key="1">
    <source>
        <dbReference type="EMBL" id="MBV4524392.1"/>
    </source>
</evidence>
<dbReference type="RefSeq" id="WP_217873592.1">
    <property type="nucleotide sequence ID" value="NZ_JAHSTU010000014.1"/>
</dbReference>
<organism evidence="1 2">
    <name type="scientific">Pseudomonas azerbaijanoccidentalis</name>
    <dbReference type="NCBI Taxonomy" id="2842347"/>
    <lineage>
        <taxon>Bacteria</taxon>
        <taxon>Pseudomonadati</taxon>
        <taxon>Pseudomonadota</taxon>
        <taxon>Gammaproteobacteria</taxon>
        <taxon>Pseudomonadales</taxon>
        <taxon>Pseudomonadaceae</taxon>
        <taxon>Pseudomonas</taxon>
    </lineage>
</organism>
<proteinExistence type="predicted"/>
<evidence type="ECO:0000313" key="2">
    <source>
        <dbReference type="Proteomes" id="UP001049200"/>
    </source>
</evidence>
<protein>
    <submittedName>
        <fullName evidence="1">Uncharacterized protein</fullName>
    </submittedName>
</protein>
<comment type="caution">
    <text evidence="1">The sequence shown here is derived from an EMBL/GenBank/DDBJ whole genome shotgun (WGS) entry which is preliminary data.</text>
</comment>
<dbReference type="EMBL" id="JAHSTU010000014">
    <property type="protein sequence ID" value="MBV4524392.1"/>
    <property type="molecule type" value="Genomic_DNA"/>
</dbReference>
<dbReference type="Proteomes" id="UP001049200">
    <property type="component" value="Unassembled WGS sequence"/>
</dbReference>
<accession>A0ABS6QZM7</accession>
<name>A0ABS6QZM7_9PSED</name>
<reference evidence="1" key="1">
    <citation type="submission" date="2021-06" db="EMBL/GenBank/DDBJ databases">
        <title>Updating the genus Pseudomonas: Description of 43 new species and partition of the Pseudomonas putida group.</title>
        <authorList>
            <person name="Girard L."/>
            <person name="Lood C."/>
            <person name="Vandamme P."/>
            <person name="Rokni-Zadeh H."/>
            <person name="Van Noort V."/>
            <person name="Hofte M."/>
            <person name="Lavigne R."/>
            <person name="De Mot R."/>
        </authorList>
    </citation>
    <scope>NUCLEOTIDE SEQUENCE</scope>
    <source>
        <strain evidence="1">SWRI74</strain>
    </source>
</reference>
<keyword evidence="2" id="KW-1185">Reference proteome</keyword>